<feature type="region of interest" description="Disordered" evidence="1">
    <location>
        <begin position="27"/>
        <end position="47"/>
    </location>
</feature>
<dbReference type="Proteomes" id="UP000887565">
    <property type="component" value="Unplaced"/>
</dbReference>
<protein>
    <submittedName>
        <fullName evidence="3">Uncharacterized protein</fullName>
    </submittedName>
</protein>
<name>A0A915KC40_ROMCU</name>
<dbReference type="WBParaSite" id="nRc.2.0.1.t35671-RA">
    <property type="protein sequence ID" value="nRc.2.0.1.t35671-RA"/>
    <property type="gene ID" value="nRc.2.0.1.g35671"/>
</dbReference>
<keyword evidence="2" id="KW-1185">Reference proteome</keyword>
<dbReference type="AlphaFoldDB" id="A0A915KC40"/>
<evidence type="ECO:0000313" key="3">
    <source>
        <dbReference type="WBParaSite" id="nRc.2.0.1.t35671-RA"/>
    </source>
</evidence>
<reference evidence="3" key="1">
    <citation type="submission" date="2022-11" db="UniProtKB">
        <authorList>
            <consortium name="WormBaseParasite"/>
        </authorList>
    </citation>
    <scope>IDENTIFICATION</scope>
</reference>
<evidence type="ECO:0000256" key="1">
    <source>
        <dbReference type="SAM" id="MobiDB-lite"/>
    </source>
</evidence>
<sequence length="79" mass="8833">MIFLIFIAGCESDFSADGALLARPKMTEVEDDGSRRNVKNGPTGGQQHEIGLISRDRLIVPIKNAKDQRLVTYDIDRMK</sequence>
<proteinExistence type="predicted"/>
<accession>A0A915KC40</accession>
<organism evidence="2 3">
    <name type="scientific">Romanomermis culicivorax</name>
    <name type="common">Nematode worm</name>
    <dbReference type="NCBI Taxonomy" id="13658"/>
    <lineage>
        <taxon>Eukaryota</taxon>
        <taxon>Metazoa</taxon>
        <taxon>Ecdysozoa</taxon>
        <taxon>Nematoda</taxon>
        <taxon>Enoplea</taxon>
        <taxon>Dorylaimia</taxon>
        <taxon>Mermithida</taxon>
        <taxon>Mermithoidea</taxon>
        <taxon>Mermithidae</taxon>
        <taxon>Romanomermis</taxon>
    </lineage>
</organism>
<evidence type="ECO:0000313" key="2">
    <source>
        <dbReference type="Proteomes" id="UP000887565"/>
    </source>
</evidence>